<proteinExistence type="predicted"/>
<evidence type="ECO:0000313" key="2">
    <source>
        <dbReference type="EMBL" id="KYN30619.1"/>
    </source>
</evidence>
<dbReference type="Pfam" id="PF21049">
    <property type="entry name" value="CFA69_ARM_rpt"/>
    <property type="match status" value="1"/>
</dbReference>
<protein>
    <submittedName>
        <fullName evidence="2">Uncharacterized protein C7orf63</fullName>
    </submittedName>
</protein>
<dbReference type="InterPro" id="IPR048733">
    <property type="entry name" value="CFA69_ARM_dom"/>
</dbReference>
<dbReference type="PANTHER" id="PTHR14716">
    <property type="entry name" value="CILIA- AND FLAGELLA-ASSOCIATED PROTEIN 69"/>
    <property type="match status" value="1"/>
</dbReference>
<feature type="domain" description="Cilia- and flagella-associated protein 69 ARM repeats" evidence="1">
    <location>
        <begin position="92"/>
        <end position="788"/>
    </location>
</feature>
<reference evidence="2 3" key="1">
    <citation type="submission" date="2016-03" db="EMBL/GenBank/DDBJ databases">
        <title>Trachymyrmex septentrionalis WGS genome.</title>
        <authorList>
            <person name="Nygaard S."/>
            <person name="Hu H."/>
            <person name="Boomsma J."/>
            <person name="Zhang G."/>
        </authorList>
    </citation>
    <scope>NUCLEOTIDE SEQUENCE [LARGE SCALE GENOMIC DNA]</scope>
    <source>
        <strain evidence="2">Tsep2-gDNA-1</strain>
        <tissue evidence="2">Whole body</tissue>
    </source>
</reference>
<organism evidence="2 3">
    <name type="scientific">Trachymyrmex septentrionalis</name>
    <dbReference type="NCBI Taxonomy" id="34720"/>
    <lineage>
        <taxon>Eukaryota</taxon>
        <taxon>Metazoa</taxon>
        <taxon>Ecdysozoa</taxon>
        <taxon>Arthropoda</taxon>
        <taxon>Hexapoda</taxon>
        <taxon>Insecta</taxon>
        <taxon>Pterygota</taxon>
        <taxon>Neoptera</taxon>
        <taxon>Endopterygota</taxon>
        <taxon>Hymenoptera</taxon>
        <taxon>Apocrita</taxon>
        <taxon>Aculeata</taxon>
        <taxon>Formicoidea</taxon>
        <taxon>Formicidae</taxon>
        <taxon>Myrmicinae</taxon>
        <taxon>Trachymyrmex</taxon>
    </lineage>
</organism>
<dbReference type="EMBL" id="KQ982014">
    <property type="protein sequence ID" value="KYN30619.1"/>
    <property type="molecule type" value="Genomic_DNA"/>
</dbReference>
<keyword evidence="3" id="KW-1185">Reference proteome</keyword>
<evidence type="ECO:0000313" key="3">
    <source>
        <dbReference type="Proteomes" id="UP000078541"/>
    </source>
</evidence>
<dbReference type="GO" id="GO:1902093">
    <property type="term" value="P:positive regulation of flagellated sperm motility"/>
    <property type="evidence" value="ECO:0007669"/>
    <property type="project" value="TreeGrafter"/>
</dbReference>
<dbReference type="PANTHER" id="PTHR14716:SF0">
    <property type="entry name" value="CILIA- AND FLAGELLA-ASSOCIATED PROTEIN 69"/>
    <property type="match status" value="1"/>
</dbReference>
<dbReference type="GO" id="GO:0097225">
    <property type="term" value="C:sperm midpiece"/>
    <property type="evidence" value="ECO:0007669"/>
    <property type="project" value="TreeGrafter"/>
</dbReference>
<name>A0A151JSQ3_9HYME</name>
<sequence length="1084" mass="124593">MHTRSSINDIFSRSEISSNEIFIPQIIPCAVINGCKERSPRPHLITKSLYFRGGHKSVPLQNPSTKPYSRNGKVGEKGEREDYREVFVSLVPVRHLPVIMKILEFLAWKSRETNDYQEHLDRMLQLCSQPPLLKQASESLTSSVIIEHYFTFLGYLLIILPNEEDVQRIHEALDCLLIRQTKPINIAAVKLDFCRRAMENSRLPIIIIELLEAAMPKIYPKILELAYTVASISNQCCHRMLQAGILNTLLTRMDLPCATELSCAAPLDIPLMGEEYPRDIMLLKMKLLWSLMRSVLSSKTLPEHLKDLPSLKQCAMWGLRYSFKRQILRGQYCAVSLRIRNDIAALILAGIVALPSWNLVSSGIAEDIVHLLPSIESGTTTIWAESVKFSNSKEDFFFKKILLMIIAYLADIEVYVFVMDKAMIMSIILRIIKFCMNEKDKGSFASLILLERAMHILSLLAPRIETKFVKRKGTLILLIMLKQILNVEFDEYLTMIFTRSVCSIILQDSALLLEDFQKHGMIPLLIKLFSNIMSLAKFTMKGQRILTLLLISLEGLMKKQMSVQQMCERRSVELILEIFAKCLHQRNEDFQVDQRLLLAIGSFVWKCIVRSPENLQIFLNGGGLYSMLDTIEIASYPVRCLYLGALTDICDTTFCGPCLCTWRGADKKTGLISLFMNIWREEEDRIGMKRHADGSIDPEDLQMGTEQWIDTYRFLLTEDVSPTITDMIDSVRSKIFSILKIIERDGVKYEMARQHYKILLEELPTKDCVTLCYAEMYLKLKLGQMWTELSRNLEQTGVNPLSVDKHLIVHMVHWHHSWRIAIEDHQRKLIAMAKKADESLEKDKLKRIRDSKLASTLEALDDVDRMRRTTDRSYMLRKKDRQRQQVRATLSFPRDADVKQCHRTFSDKTNVTAIFGQHHLIDIPYLKDFRSDFSKISLISSASLPDSPSKEVLSSLEVSQGYLGVILRIPLTRLDFAIAKPLATCSATEILECSKYLRSNFLTWVSQLERTELFQEDKFRCGSKNQSRNNNRCSLLRACCVLELIRSWNQRQQFVRCALEECRYGREIASSLHSSRAEPMSASA</sequence>
<gene>
    <name evidence="2" type="ORF">ALC56_15040</name>
</gene>
<dbReference type="Proteomes" id="UP000078541">
    <property type="component" value="Unassembled WGS sequence"/>
</dbReference>
<accession>A0A151JSQ3</accession>
<dbReference type="AlphaFoldDB" id="A0A151JSQ3"/>
<evidence type="ECO:0000259" key="1">
    <source>
        <dbReference type="Pfam" id="PF21049"/>
    </source>
</evidence>
<dbReference type="GO" id="GO:0097730">
    <property type="term" value="C:non-motile cilium"/>
    <property type="evidence" value="ECO:0007669"/>
    <property type="project" value="TreeGrafter"/>
</dbReference>
<dbReference type="InterPro" id="IPR048732">
    <property type="entry name" value="CFA69"/>
</dbReference>